<dbReference type="InterPro" id="IPR005700">
    <property type="entry name" value="EPS_ExoP-like"/>
</dbReference>
<evidence type="ECO:0000256" key="2">
    <source>
        <dbReference type="ARBA" id="ARBA00022475"/>
    </source>
</evidence>
<dbReference type="Gene3D" id="3.40.50.300">
    <property type="entry name" value="P-loop containing nucleotide triphosphate hydrolases"/>
    <property type="match status" value="1"/>
</dbReference>
<dbReference type="GO" id="GO:0004713">
    <property type="term" value="F:protein tyrosine kinase activity"/>
    <property type="evidence" value="ECO:0007669"/>
    <property type="project" value="TreeGrafter"/>
</dbReference>
<dbReference type="PANTHER" id="PTHR32309:SF13">
    <property type="entry name" value="FERRIC ENTEROBACTIN TRANSPORT PROTEIN FEPE"/>
    <property type="match status" value="1"/>
</dbReference>
<protein>
    <submittedName>
        <fullName evidence="9">Exopolysaccharide transport family protein</fullName>
    </submittedName>
</protein>
<dbReference type="InterPro" id="IPR050445">
    <property type="entry name" value="Bact_polysacc_biosynth/exp"/>
</dbReference>
<proteinExistence type="predicted"/>
<dbReference type="EMBL" id="JACHXN010000001">
    <property type="protein sequence ID" value="MBB3143919.1"/>
    <property type="molecule type" value="Genomic_DNA"/>
</dbReference>
<evidence type="ECO:0000256" key="5">
    <source>
        <dbReference type="ARBA" id="ARBA00023136"/>
    </source>
</evidence>
<dbReference type="RefSeq" id="WP_312879827.1">
    <property type="nucleotide sequence ID" value="NZ_JACHXN010000001.1"/>
</dbReference>
<comment type="subcellular location">
    <subcellularLocation>
        <location evidence="1">Cell membrane</location>
        <topology evidence="1">Multi-pass membrane protein</topology>
    </subcellularLocation>
</comment>
<dbReference type="NCBIfam" id="TIGR01005">
    <property type="entry name" value="eps_transp_fam"/>
    <property type="match status" value="1"/>
</dbReference>
<evidence type="ECO:0000256" key="6">
    <source>
        <dbReference type="SAM" id="Coils"/>
    </source>
</evidence>
<dbReference type="SUPFAM" id="SSF52540">
    <property type="entry name" value="P-loop containing nucleoside triphosphate hydrolases"/>
    <property type="match status" value="1"/>
</dbReference>
<dbReference type="Proteomes" id="UP000554520">
    <property type="component" value="Unassembled WGS sequence"/>
</dbReference>
<organism evidence="9 10">
    <name type="scientific">Phyllobacterium trifolii</name>
    <dbReference type="NCBI Taxonomy" id="300193"/>
    <lineage>
        <taxon>Bacteria</taxon>
        <taxon>Pseudomonadati</taxon>
        <taxon>Pseudomonadota</taxon>
        <taxon>Alphaproteobacteria</taxon>
        <taxon>Hyphomicrobiales</taxon>
        <taxon>Phyllobacteriaceae</taxon>
        <taxon>Phyllobacterium</taxon>
    </lineage>
</organism>
<keyword evidence="6" id="KW-0175">Coiled coil</keyword>
<dbReference type="Pfam" id="PF02706">
    <property type="entry name" value="Wzz"/>
    <property type="match status" value="1"/>
</dbReference>
<dbReference type="InterPro" id="IPR003856">
    <property type="entry name" value="LPS_length_determ_N"/>
</dbReference>
<feature type="coiled-coil region" evidence="6">
    <location>
        <begin position="282"/>
        <end position="390"/>
    </location>
</feature>
<dbReference type="GO" id="GO:0005886">
    <property type="term" value="C:plasma membrane"/>
    <property type="evidence" value="ECO:0007669"/>
    <property type="project" value="UniProtKB-SubCell"/>
</dbReference>
<evidence type="ECO:0000313" key="9">
    <source>
        <dbReference type="EMBL" id="MBB3143919.1"/>
    </source>
</evidence>
<evidence type="ECO:0000256" key="1">
    <source>
        <dbReference type="ARBA" id="ARBA00004651"/>
    </source>
</evidence>
<gene>
    <name evidence="9" type="ORF">FHS21_000302</name>
</gene>
<evidence type="ECO:0000313" key="10">
    <source>
        <dbReference type="Proteomes" id="UP000554520"/>
    </source>
</evidence>
<keyword evidence="5 7" id="KW-0472">Membrane</keyword>
<keyword evidence="10" id="KW-1185">Reference proteome</keyword>
<keyword evidence="2" id="KW-1003">Cell membrane</keyword>
<keyword evidence="4 7" id="KW-1133">Transmembrane helix</keyword>
<sequence length="736" mass="79185">MDIDIGALFASLWRNKLRILVGSLLLTALAFLLMSLVSPKYRAETRILIETGESVFTRPANQQADDRPVLDQEGIKSQVELIGSSDLLKRVIVKLDLAKNPELSAGAEPSALSRLFGAVGIGNNPDEETRDDYILQSVRDRLLVYNVAASRVIVIQFSSKDPALAASVANAIADEYVATQQSAKSRANTDAAGWLQPEIADLSQRVKDAEAKVAAYRGSSDLLIGQNNAVLATQQLSELSTELSRVRANRAASEASAQSVRAALAKGAPVETLPAVMASPLIQRLRERQVQLNNDIADLSASLLSGHPRIRALRSQLADLNNQIRLEARKVLGSLEAEAETARLRESQLTSSLNELKKQSSKAGEEEVELRALEREATAQRQLLESYLTRYREASSRTDRGYLPADARIFSRADRPIEPYFPKKIPMTIAAFVASLLLLSIITLLRALFSGQALRPAANTQPVVAEAITAPVAVRDIPEPARPVVEAAQPMAEPVAPLAADIHEMPEEPAVSEAKEQQAELDTSAVEAPAEAPAIPTGHSGIANVATRLMASGAARAVVVSPEGDEASALTILLVRELADRGVRVILVDMTGSGEIGRSMLDDKNLPGITNLLVSEKHFSDVIHPDHYSQAEIIPLGNHDPAKAMQSVGRLPMILNALQSAYDLVVVDAGPATVVELKHLLADGTELILGVVDPDDPDVAATAKAVYDAKLLEPELLTPFEKEHLRLDSGRIVRSA</sequence>
<dbReference type="PANTHER" id="PTHR32309">
    <property type="entry name" value="TYROSINE-PROTEIN KINASE"/>
    <property type="match status" value="1"/>
</dbReference>
<comment type="caution">
    <text evidence="9">The sequence shown here is derived from an EMBL/GenBank/DDBJ whole genome shotgun (WGS) entry which is preliminary data.</text>
</comment>
<feature type="domain" description="Polysaccharide chain length determinant N-terminal" evidence="8">
    <location>
        <begin position="2"/>
        <end position="95"/>
    </location>
</feature>
<evidence type="ECO:0000256" key="4">
    <source>
        <dbReference type="ARBA" id="ARBA00022989"/>
    </source>
</evidence>
<name>A0A839U6Y6_9HYPH</name>
<accession>A0A839U6Y6</accession>
<keyword evidence="3 7" id="KW-0812">Transmembrane</keyword>
<evidence type="ECO:0000259" key="8">
    <source>
        <dbReference type="Pfam" id="PF02706"/>
    </source>
</evidence>
<evidence type="ECO:0000256" key="7">
    <source>
        <dbReference type="SAM" id="Phobius"/>
    </source>
</evidence>
<dbReference type="AlphaFoldDB" id="A0A839U6Y6"/>
<reference evidence="9 10" key="1">
    <citation type="submission" date="2020-08" db="EMBL/GenBank/DDBJ databases">
        <title>Genomic Encyclopedia of Type Strains, Phase III (KMG-III): the genomes of soil and plant-associated and newly described type strains.</title>
        <authorList>
            <person name="Whitman W."/>
        </authorList>
    </citation>
    <scope>NUCLEOTIDE SEQUENCE [LARGE SCALE GENOMIC DNA]</scope>
    <source>
        <strain evidence="9 10">CECT 7015</strain>
    </source>
</reference>
<feature type="transmembrane region" description="Helical" evidence="7">
    <location>
        <begin position="17"/>
        <end position="37"/>
    </location>
</feature>
<dbReference type="InterPro" id="IPR027417">
    <property type="entry name" value="P-loop_NTPase"/>
</dbReference>
<evidence type="ECO:0000256" key="3">
    <source>
        <dbReference type="ARBA" id="ARBA00022692"/>
    </source>
</evidence>
<feature type="transmembrane region" description="Helical" evidence="7">
    <location>
        <begin position="429"/>
        <end position="449"/>
    </location>
</feature>